<dbReference type="AlphaFoldDB" id="A0A182FFI4"/>
<dbReference type="VEuPathDB" id="VectorBase:AALB005276"/>
<reference evidence="9" key="2">
    <citation type="submission" date="2022-08" db="UniProtKB">
        <authorList>
            <consortium name="EnsemblMetazoa"/>
        </authorList>
    </citation>
    <scope>IDENTIFICATION</scope>
    <source>
        <strain evidence="9">STECLA/ALBI9_A</strain>
    </source>
</reference>
<reference evidence="9 10" key="1">
    <citation type="journal article" date="2017" name="G3 (Bethesda)">
        <title>The Physical Genome Mapping of Anopheles albimanus Corrected Scaffold Misassemblies and Identified Interarm Rearrangements in Genus Anopheles.</title>
        <authorList>
            <person name="Artemov G.N."/>
            <person name="Peery A.N."/>
            <person name="Jiang X."/>
            <person name="Tu Z."/>
            <person name="Stegniy V.N."/>
            <person name="Sharakhova M.V."/>
            <person name="Sharakhov I.V."/>
        </authorList>
    </citation>
    <scope>NUCLEOTIDE SEQUENCE [LARGE SCALE GENOMIC DNA]</scope>
    <source>
        <strain evidence="9 10">ALBI9_A</strain>
    </source>
</reference>
<feature type="signal peptide" evidence="7">
    <location>
        <begin position="1"/>
        <end position="18"/>
    </location>
</feature>
<dbReference type="PANTHER" id="PTHR23301:SF0">
    <property type="entry name" value="CHITIN-BINDING TYPE-2 DOMAIN-CONTAINING PROTEIN-RELATED"/>
    <property type="match status" value="1"/>
</dbReference>
<evidence type="ECO:0000313" key="10">
    <source>
        <dbReference type="Proteomes" id="UP000069272"/>
    </source>
</evidence>
<feature type="compositionally biased region" description="Low complexity" evidence="6">
    <location>
        <begin position="187"/>
        <end position="197"/>
    </location>
</feature>
<evidence type="ECO:0000313" key="9">
    <source>
        <dbReference type="EnsemblMetazoa" id="AALB005276-PA"/>
    </source>
</evidence>
<dbReference type="Gene3D" id="2.170.140.10">
    <property type="entry name" value="Chitin binding domain"/>
    <property type="match status" value="2"/>
</dbReference>
<keyword evidence="2 7" id="KW-0732">Signal</keyword>
<dbReference type="PROSITE" id="PS50940">
    <property type="entry name" value="CHIT_BIND_II"/>
    <property type="match status" value="2"/>
</dbReference>
<evidence type="ECO:0000256" key="4">
    <source>
        <dbReference type="ARBA" id="ARBA00023157"/>
    </source>
</evidence>
<proteinExistence type="predicted"/>
<dbReference type="EnsemblMetazoa" id="AALB005276-RA">
    <property type="protein sequence ID" value="AALB005276-PA"/>
    <property type="gene ID" value="AALB005276"/>
</dbReference>
<feature type="domain" description="Chitin-binding type-2" evidence="8">
    <location>
        <begin position="22"/>
        <end position="83"/>
    </location>
</feature>
<name>A0A182FFI4_ANOAL</name>
<dbReference type="SMART" id="SM00494">
    <property type="entry name" value="ChtBD2"/>
    <property type="match status" value="2"/>
</dbReference>
<dbReference type="InterPro" id="IPR051940">
    <property type="entry name" value="Chitin_bind-dev_reg"/>
</dbReference>
<protein>
    <recommendedName>
        <fullName evidence="8">Chitin-binding type-2 domain-containing protein</fullName>
    </recommendedName>
</protein>
<dbReference type="Proteomes" id="UP000069272">
    <property type="component" value="Chromosome 3L"/>
</dbReference>
<evidence type="ECO:0000259" key="8">
    <source>
        <dbReference type="PROSITE" id="PS50940"/>
    </source>
</evidence>
<dbReference type="GO" id="GO:0005576">
    <property type="term" value="C:extracellular region"/>
    <property type="evidence" value="ECO:0007669"/>
    <property type="project" value="InterPro"/>
</dbReference>
<accession>A0A182FFI4</accession>
<feature type="domain" description="Chitin-binding type-2" evidence="8">
    <location>
        <begin position="101"/>
        <end position="166"/>
    </location>
</feature>
<evidence type="ECO:0000256" key="5">
    <source>
        <dbReference type="ARBA" id="ARBA00023180"/>
    </source>
</evidence>
<evidence type="ECO:0000256" key="2">
    <source>
        <dbReference type="ARBA" id="ARBA00022729"/>
    </source>
</evidence>
<dbReference type="SUPFAM" id="SSF57625">
    <property type="entry name" value="Invertebrate chitin-binding proteins"/>
    <property type="match status" value="2"/>
</dbReference>
<keyword evidence="4" id="KW-1015">Disulfide bond</keyword>
<keyword evidence="10" id="KW-1185">Reference proteome</keyword>
<keyword evidence="1" id="KW-0147">Chitin-binding</keyword>
<evidence type="ECO:0000256" key="6">
    <source>
        <dbReference type="SAM" id="MobiDB-lite"/>
    </source>
</evidence>
<dbReference type="InterPro" id="IPR002557">
    <property type="entry name" value="Chitin-bd_dom"/>
</dbReference>
<dbReference type="PANTHER" id="PTHR23301">
    <property type="entry name" value="CHITIN BINDING PERITROPHIN-A"/>
    <property type="match status" value="1"/>
</dbReference>
<organism evidence="9 10">
    <name type="scientific">Anopheles albimanus</name>
    <name type="common">New world malaria mosquito</name>
    <dbReference type="NCBI Taxonomy" id="7167"/>
    <lineage>
        <taxon>Eukaryota</taxon>
        <taxon>Metazoa</taxon>
        <taxon>Ecdysozoa</taxon>
        <taxon>Arthropoda</taxon>
        <taxon>Hexapoda</taxon>
        <taxon>Insecta</taxon>
        <taxon>Pterygota</taxon>
        <taxon>Neoptera</taxon>
        <taxon>Endopterygota</taxon>
        <taxon>Diptera</taxon>
        <taxon>Nematocera</taxon>
        <taxon>Culicoidea</taxon>
        <taxon>Culicidae</taxon>
        <taxon>Anophelinae</taxon>
        <taxon>Anopheles</taxon>
    </lineage>
</organism>
<evidence type="ECO:0000256" key="3">
    <source>
        <dbReference type="ARBA" id="ARBA00022737"/>
    </source>
</evidence>
<dbReference type="VEuPathDB" id="VectorBase:AALB20_027578"/>
<evidence type="ECO:0000256" key="7">
    <source>
        <dbReference type="SAM" id="SignalP"/>
    </source>
</evidence>
<dbReference type="GO" id="GO:0008061">
    <property type="term" value="F:chitin binding"/>
    <property type="evidence" value="ECO:0007669"/>
    <property type="project" value="UniProtKB-KW"/>
</dbReference>
<feature type="chain" id="PRO_5044292224" description="Chitin-binding type-2 domain-containing protein" evidence="7">
    <location>
        <begin position="19"/>
        <end position="224"/>
    </location>
</feature>
<sequence>MVLVLGFSLLTTLLASSADIVPAECPTGHQRGHPVAHPADCGRYIVCAGSRKIEQSCPSGFQWNTVEATCTVPGDAKDAKCSTEGRSLAAGVVSSKCPARLDRCPLDTNPAEEVILLPHPDDCRKFYACVSTVPIELHCPKGLYWDHGSCRCDYERPTGDGGECGVEQEGQIAGHRRHVRDTDDDTATTTTTTTTETPVLPSGARGLKALSSILLLIGTLALNR</sequence>
<keyword evidence="3" id="KW-0677">Repeat</keyword>
<evidence type="ECO:0000256" key="1">
    <source>
        <dbReference type="ARBA" id="ARBA00022669"/>
    </source>
</evidence>
<dbReference type="STRING" id="7167.A0A182FFI4"/>
<feature type="region of interest" description="Disordered" evidence="6">
    <location>
        <begin position="175"/>
        <end position="197"/>
    </location>
</feature>
<dbReference type="Pfam" id="PF01607">
    <property type="entry name" value="CBM_14"/>
    <property type="match status" value="2"/>
</dbReference>
<keyword evidence="5" id="KW-0325">Glycoprotein</keyword>
<dbReference type="InterPro" id="IPR036508">
    <property type="entry name" value="Chitin-bd_dom_sf"/>
</dbReference>